<protein>
    <submittedName>
        <fullName evidence="2">AAA family ATPase</fullName>
    </submittedName>
</protein>
<dbReference type="EMBL" id="CP108482">
    <property type="protein sequence ID" value="WUS54920.1"/>
    <property type="molecule type" value="Genomic_DNA"/>
</dbReference>
<dbReference type="Gene3D" id="3.40.50.300">
    <property type="entry name" value="P-loop containing nucleotide triphosphate hydrolases"/>
    <property type="match status" value="1"/>
</dbReference>
<keyword evidence="3" id="KW-1185">Reference proteome</keyword>
<dbReference type="RefSeq" id="WP_329500554.1">
    <property type="nucleotide sequence ID" value="NZ_CP108460.1"/>
</dbReference>
<sequence>MSVVTGGPGCGKSFAVRILVDIVEAAGGRAGLATPTGRAAKRLTELTWRSATAVHRLIYGRREDPPRPVSLCDAYDPLDADLIVVDEASMLDVKLFAQLLGKGCGCRGDGRPRSPTPGGRPGGRRARKCRSAPAAQ</sequence>
<feature type="region of interest" description="Disordered" evidence="1">
    <location>
        <begin position="106"/>
        <end position="136"/>
    </location>
</feature>
<accession>A0ABZ1W249</accession>
<organism evidence="2 3">
    <name type="scientific">Kitasatospora herbaricolor</name>
    <dbReference type="NCBI Taxonomy" id="68217"/>
    <lineage>
        <taxon>Bacteria</taxon>
        <taxon>Bacillati</taxon>
        <taxon>Actinomycetota</taxon>
        <taxon>Actinomycetes</taxon>
        <taxon>Kitasatosporales</taxon>
        <taxon>Streptomycetaceae</taxon>
        <taxon>Kitasatospora</taxon>
    </lineage>
</organism>
<evidence type="ECO:0000313" key="3">
    <source>
        <dbReference type="Proteomes" id="UP001432014"/>
    </source>
</evidence>
<reference evidence="2 3" key="1">
    <citation type="submission" date="2022-10" db="EMBL/GenBank/DDBJ databases">
        <title>The complete genomes of actinobacterial strains from the NBC collection.</title>
        <authorList>
            <person name="Joergensen T.S."/>
            <person name="Alvarez Arevalo M."/>
            <person name="Sterndorff E.B."/>
            <person name="Faurdal D."/>
            <person name="Vuksanovic O."/>
            <person name="Mourched A.-S."/>
            <person name="Charusanti P."/>
            <person name="Shaw S."/>
            <person name="Blin K."/>
            <person name="Weber T."/>
        </authorList>
    </citation>
    <scope>NUCLEOTIDE SEQUENCE [LARGE SCALE GENOMIC DNA]</scope>
    <source>
        <strain evidence="2 3">NBC_01247</strain>
    </source>
</reference>
<evidence type="ECO:0000256" key="1">
    <source>
        <dbReference type="SAM" id="MobiDB-lite"/>
    </source>
</evidence>
<gene>
    <name evidence="2" type="ORF">OG469_04960</name>
</gene>
<evidence type="ECO:0000313" key="2">
    <source>
        <dbReference type="EMBL" id="WUS54920.1"/>
    </source>
</evidence>
<proteinExistence type="predicted"/>
<dbReference type="InterPro" id="IPR027417">
    <property type="entry name" value="P-loop_NTPase"/>
</dbReference>
<name>A0ABZ1W249_9ACTN</name>
<dbReference type="Pfam" id="PF13245">
    <property type="entry name" value="AAA_19"/>
    <property type="match status" value="1"/>
</dbReference>
<dbReference type="CDD" id="cd17933">
    <property type="entry name" value="DEXSc_RecD-like"/>
    <property type="match status" value="1"/>
</dbReference>
<dbReference type="SUPFAM" id="SSF52540">
    <property type="entry name" value="P-loop containing nucleoside triphosphate hydrolases"/>
    <property type="match status" value="1"/>
</dbReference>
<dbReference type="Proteomes" id="UP001432014">
    <property type="component" value="Chromosome"/>
</dbReference>